<dbReference type="Pfam" id="PF05565">
    <property type="entry name" value="Sipho_Gp157"/>
    <property type="match status" value="1"/>
</dbReference>
<gene>
    <name evidence="1" type="ORF">UFOVP150_31</name>
</gene>
<dbReference type="InterPro" id="IPR008840">
    <property type="entry name" value="Sipho_Gp157"/>
</dbReference>
<organism evidence="1">
    <name type="scientific">uncultured Caudovirales phage</name>
    <dbReference type="NCBI Taxonomy" id="2100421"/>
    <lineage>
        <taxon>Viruses</taxon>
        <taxon>Duplodnaviria</taxon>
        <taxon>Heunggongvirae</taxon>
        <taxon>Uroviricota</taxon>
        <taxon>Caudoviricetes</taxon>
        <taxon>Peduoviridae</taxon>
        <taxon>Maltschvirus</taxon>
        <taxon>Maltschvirus maltsch</taxon>
    </lineage>
</organism>
<accession>A0A6J7W7Y8</accession>
<dbReference type="EMBL" id="LR798199">
    <property type="protein sequence ID" value="CAB5155819.1"/>
    <property type="molecule type" value="Genomic_DNA"/>
</dbReference>
<reference evidence="1" key="1">
    <citation type="submission" date="2020-05" db="EMBL/GenBank/DDBJ databases">
        <authorList>
            <person name="Chiriac C."/>
            <person name="Salcher M."/>
            <person name="Ghai R."/>
            <person name="Kavagutti S V."/>
        </authorList>
    </citation>
    <scope>NUCLEOTIDE SEQUENCE</scope>
</reference>
<evidence type="ECO:0000313" key="1">
    <source>
        <dbReference type="EMBL" id="CAB5155819.1"/>
    </source>
</evidence>
<proteinExistence type="predicted"/>
<protein>
    <submittedName>
        <fullName evidence="1">Siphovirus Gp157</fullName>
    </submittedName>
</protein>
<sequence length="164" mass="18274">MNLYEISQELFEQLSAPGIDLETGEIDDAAYGARIDALALSFSDKALSVAKYIKSLEAERDAIKAAMVPMQDRVKRLDKRAEYLSEYLLSMCSQQDRWPSDAQVKLGARKSTSVRIDDETKIPAEYISQKVVESVDKRLIGQDLKAGKCVAGASLEEKQNLQIK</sequence>
<name>A0A6J7W7Y8_9CAUD</name>